<dbReference type="GO" id="GO:0003951">
    <property type="term" value="F:NAD+ kinase activity"/>
    <property type="evidence" value="ECO:0007669"/>
    <property type="project" value="UniProtKB-EC"/>
</dbReference>
<protein>
    <submittedName>
        <fullName evidence="1">NAD kinase</fullName>
        <ecNumber evidence="1">2.7.1.23</ecNumber>
    </submittedName>
</protein>
<comment type="caution">
    <text evidence="1">The sequence shown here is derived from an EMBL/GenBank/DDBJ whole genome shotgun (WGS) entry which is preliminary data.</text>
</comment>
<dbReference type="PANTHER" id="PTHR13158:SF5">
    <property type="entry name" value="NAD KINASE 2, MITOCHONDRIAL"/>
    <property type="match status" value="1"/>
</dbReference>
<reference evidence="1" key="1">
    <citation type="submission" date="2022-07" db="EMBL/GenBank/DDBJ databases">
        <authorList>
            <person name="Criscuolo A."/>
        </authorList>
    </citation>
    <scope>NUCLEOTIDE SEQUENCE</scope>
    <source>
        <strain evidence="1">CIP111854</strain>
    </source>
</reference>
<dbReference type="PANTHER" id="PTHR13158">
    <property type="match status" value="1"/>
</dbReference>
<keyword evidence="1" id="KW-0808">Transferase</keyword>
<keyword evidence="2" id="KW-1185">Reference proteome</keyword>
<sequence>MLTDRKIVVVTRKTRLQELKEKYCTLGQAKFYLEHLGESFSDYEEESTLYSNSVAQSISLLKTVGRVQQLERSVLSTYLFSPDDVIVVIGQDGLVANTLKYLNGQPVVAVNPIPQLYDGQLLPFLEAELGEVILQVLNQSINSKAIAMAEVNTNIGQTLLAVNDLFIGPKTHTSARYMMSVDNQQEEQSSSGVIISTGLGSTGWFKSIITGASGIMDKPINHHLQNGFSWDSEFLYYSVREPFPSANTKCSKIFGKITNHSKFSMSSKMAENGVIFSDGIEQDCLEFNAGTVANISISSRVGNLITPH</sequence>
<dbReference type="AlphaFoldDB" id="A0A9W4R4W6"/>
<dbReference type="RefSeq" id="WP_261627192.1">
    <property type="nucleotide sequence ID" value="NZ_CAMAPC010000033.1"/>
</dbReference>
<proteinExistence type="predicted"/>
<dbReference type="EC" id="2.7.1.23" evidence="1"/>
<evidence type="ECO:0000313" key="1">
    <source>
        <dbReference type="EMBL" id="CAH9067371.1"/>
    </source>
</evidence>
<keyword evidence="1" id="KW-0418">Kinase</keyword>
<organism evidence="1 2">
    <name type="scientific">Pseudoalteromonas holothuriae</name>
    <dbReference type="NCBI Taxonomy" id="2963714"/>
    <lineage>
        <taxon>Bacteria</taxon>
        <taxon>Pseudomonadati</taxon>
        <taxon>Pseudomonadota</taxon>
        <taxon>Gammaproteobacteria</taxon>
        <taxon>Alteromonadales</taxon>
        <taxon>Pseudoalteromonadaceae</taxon>
        <taxon>Pseudoalteromonas</taxon>
    </lineage>
</organism>
<dbReference type="EMBL" id="CAMAPC010000033">
    <property type="protein sequence ID" value="CAH9067371.1"/>
    <property type="molecule type" value="Genomic_DNA"/>
</dbReference>
<dbReference type="InterPro" id="IPR017437">
    <property type="entry name" value="ATP-NAD_kinase_PpnK-typ_C"/>
</dbReference>
<dbReference type="Proteomes" id="UP001152467">
    <property type="component" value="Unassembled WGS sequence"/>
</dbReference>
<evidence type="ECO:0000313" key="2">
    <source>
        <dbReference type="Proteomes" id="UP001152467"/>
    </source>
</evidence>
<name>A0A9W4R4W6_9GAMM</name>
<dbReference type="InterPro" id="IPR016064">
    <property type="entry name" value="NAD/diacylglycerol_kinase_sf"/>
</dbReference>
<dbReference type="GO" id="GO:0019674">
    <property type="term" value="P:NAD+ metabolic process"/>
    <property type="evidence" value="ECO:0007669"/>
    <property type="project" value="InterPro"/>
</dbReference>
<dbReference type="Gene3D" id="2.60.200.30">
    <property type="entry name" value="Probable inorganic polyphosphate/atp-NAD kinase, domain 2"/>
    <property type="match status" value="1"/>
</dbReference>
<dbReference type="SUPFAM" id="SSF111331">
    <property type="entry name" value="NAD kinase/diacylglycerol kinase-like"/>
    <property type="match status" value="1"/>
</dbReference>
<gene>
    <name evidence="1" type="primary">nadK_2</name>
    <name evidence="1" type="ORF">PSECIP111854_04089</name>
</gene>
<accession>A0A9W4R4W6</accession>